<reference evidence="2" key="1">
    <citation type="submission" date="2023-03" db="EMBL/GenBank/DDBJ databases">
        <title>Chromosome-scale reference genome and RAD-based genetic map of yellow starthistle (Centaurea solstitialis) reveal putative structural variation and QTLs associated with invader traits.</title>
        <authorList>
            <person name="Reatini B."/>
            <person name="Cang F.A."/>
            <person name="Jiang Q."/>
            <person name="Mckibben M.T.W."/>
            <person name="Barker M.S."/>
            <person name="Rieseberg L.H."/>
            <person name="Dlugosch K.M."/>
        </authorList>
    </citation>
    <scope>NUCLEOTIDE SEQUENCE</scope>
    <source>
        <strain evidence="2">CAN-66</strain>
        <tissue evidence="2">Leaf</tissue>
    </source>
</reference>
<name>A0AA38W3D8_9ASTR</name>
<evidence type="ECO:0000313" key="2">
    <source>
        <dbReference type="EMBL" id="KAJ9536164.1"/>
    </source>
</evidence>
<sequence>MERDDSFCRRGKLGPRFIGPLKIVAWGGKVAYRLESPSEWTWEPEDEMRQNYPELFQSKKRKKREIFRIPIRIARLWEIGSFSLVNRRIVVKFGQRLHDSQFSDLT</sequence>
<accession>A0AA38W3D8</accession>
<gene>
    <name evidence="2" type="ORF">OSB04_un000665</name>
</gene>
<comment type="caution">
    <text evidence="2">The sequence shown here is derived from an EMBL/GenBank/DDBJ whole genome shotgun (WGS) entry which is preliminary data.</text>
</comment>
<evidence type="ECO:0000259" key="1">
    <source>
        <dbReference type="Pfam" id="PF24626"/>
    </source>
</evidence>
<feature type="domain" description="Tf2-1-like SH3-like" evidence="1">
    <location>
        <begin position="7"/>
        <end position="40"/>
    </location>
</feature>
<keyword evidence="3" id="KW-1185">Reference proteome</keyword>
<proteinExistence type="predicted"/>
<protein>
    <recommendedName>
        <fullName evidence="1">Tf2-1-like SH3-like domain-containing protein</fullName>
    </recommendedName>
</protein>
<dbReference type="AlphaFoldDB" id="A0AA38W3D8"/>
<organism evidence="2 3">
    <name type="scientific">Centaurea solstitialis</name>
    <name type="common">yellow star-thistle</name>
    <dbReference type="NCBI Taxonomy" id="347529"/>
    <lineage>
        <taxon>Eukaryota</taxon>
        <taxon>Viridiplantae</taxon>
        <taxon>Streptophyta</taxon>
        <taxon>Embryophyta</taxon>
        <taxon>Tracheophyta</taxon>
        <taxon>Spermatophyta</taxon>
        <taxon>Magnoliopsida</taxon>
        <taxon>eudicotyledons</taxon>
        <taxon>Gunneridae</taxon>
        <taxon>Pentapetalae</taxon>
        <taxon>asterids</taxon>
        <taxon>campanulids</taxon>
        <taxon>Asterales</taxon>
        <taxon>Asteraceae</taxon>
        <taxon>Carduoideae</taxon>
        <taxon>Cardueae</taxon>
        <taxon>Centaureinae</taxon>
        <taxon>Centaurea</taxon>
    </lineage>
</organism>
<dbReference type="Proteomes" id="UP001172457">
    <property type="component" value="Unassembled WGS sequence"/>
</dbReference>
<dbReference type="InterPro" id="IPR056924">
    <property type="entry name" value="SH3_Tf2-1"/>
</dbReference>
<dbReference type="Pfam" id="PF24626">
    <property type="entry name" value="SH3_Tf2-1"/>
    <property type="match status" value="1"/>
</dbReference>
<dbReference type="EMBL" id="JARYMX010000051">
    <property type="protein sequence ID" value="KAJ9536164.1"/>
    <property type="molecule type" value="Genomic_DNA"/>
</dbReference>
<evidence type="ECO:0000313" key="3">
    <source>
        <dbReference type="Proteomes" id="UP001172457"/>
    </source>
</evidence>